<evidence type="ECO:0000256" key="6">
    <source>
        <dbReference type="ARBA" id="ARBA00023136"/>
    </source>
</evidence>
<evidence type="ECO:0000256" key="4">
    <source>
        <dbReference type="ARBA" id="ARBA00022692"/>
    </source>
</evidence>
<dbReference type="NCBIfam" id="TIGR00815">
    <property type="entry name" value="sulP"/>
    <property type="match status" value="1"/>
</dbReference>
<dbReference type="InterPro" id="IPR018045">
    <property type="entry name" value="S04_transporter_CS"/>
</dbReference>
<feature type="transmembrane region" description="Helical" evidence="7">
    <location>
        <begin position="505"/>
        <end position="530"/>
    </location>
</feature>
<comment type="similarity">
    <text evidence="2">Belongs to the SLC26A/SulP transporter (TC 2.A.53) family.</text>
</comment>
<dbReference type="PROSITE" id="PS50801">
    <property type="entry name" value="STAS"/>
    <property type="match status" value="1"/>
</dbReference>
<evidence type="ECO:0000256" key="7">
    <source>
        <dbReference type="SAM" id="Phobius"/>
    </source>
</evidence>
<dbReference type="Pfam" id="PF01740">
    <property type="entry name" value="STAS"/>
    <property type="match status" value="1"/>
</dbReference>
<feature type="transmembrane region" description="Helical" evidence="7">
    <location>
        <begin position="447"/>
        <end position="469"/>
    </location>
</feature>
<protein>
    <recommendedName>
        <fullName evidence="8">STAS domain-containing protein</fullName>
    </recommendedName>
</protein>
<evidence type="ECO:0000313" key="9">
    <source>
        <dbReference type="EMBL" id="CAJ1939600.1"/>
    </source>
</evidence>
<dbReference type="SUPFAM" id="SSF52091">
    <property type="entry name" value="SpoIIaa-like"/>
    <property type="match status" value="1"/>
</dbReference>
<reference evidence="9" key="1">
    <citation type="submission" date="2023-10" db="EMBL/GenBank/DDBJ databases">
        <authorList>
            <person name="Domelevo Entfellner J.-B."/>
        </authorList>
    </citation>
    <scope>NUCLEOTIDE SEQUENCE</scope>
</reference>
<comment type="subcellular location">
    <subcellularLocation>
        <location evidence="1">Membrane</location>
        <topology evidence="1">Multi-pass membrane protein</topology>
    </subcellularLocation>
</comment>
<dbReference type="InterPro" id="IPR036513">
    <property type="entry name" value="STAS_dom_sf"/>
</dbReference>
<keyword evidence="10" id="KW-1185">Reference proteome</keyword>
<dbReference type="AlphaFoldDB" id="A0AA86VXF1"/>
<evidence type="ECO:0000256" key="3">
    <source>
        <dbReference type="ARBA" id="ARBA00022448"/>
    </source>
</evidence>
<keyword evidence="6 7" id="KW-0472">Membrane</keyword>
<dbReference type="Gramene" id="rna-AYBTSS11_LOCUS9225">
    <property type="protein sequence ID" value="CAJ1939600.1"/>
    <property type="gene ID" value="gene-AYBTSS11_LOCUS9225"/>
</dbReference>
<dbReference type="GO" id="GO:0008271">
    <property type="term" value="F:secondary active sulfate transmembrane transporter activity"/>
    <property type="evidence" value="ECO:0007669"/>
    <property type="project" value="InterPro"/>
</dbReference>
<evidence type="ECO:0000256" key="1">
    <source>
        <dbReference type="ARBA" id="ARBA00004141"/>
    </source>
</evidence>
<evidence type="ECO:0000313" key="10">
    <source>
        <dbReference type="Proteomes" id="UP001189624"/>
    </source>
</evidence>
<dbReference type="Gene3D" id="3.30.750.24">
    <property type="entry name" value="STAS domain"/>
    <property type="match status" value="1"/>
</dbReference>
<evidence type="ECO:0000259" key="8">
    <source>
        <dbReference type="PROSITE" id="PS50801"/>
    </source>
</evidence>
<feature type="transmembrane region" description="Helical" evidence="7">
    <location>
        <begin position="192"/>
        <end position="216"/>
    </location>
</feature>
<keyword evidence="4 7" id="KW-0812">Transmembrane</keyword>
<proteinExistence type="inferred from homology"/>
<dbReference type="InterPro" id="IPR001902">
    <property type="entry name" value="SLC26A/SulP_fam"/>
</dbReference>
<gene>
    <name evidence="9" type="ORF">AYBTSS11_LOCUS9225</name>
</gene>
<keyword evidence="5 7" id="KW-1133">Transmembrane helix</keyword>
<feature type="transmembrane region" description="Helical" evidence="7">
    <location>
        <begin position="375"/>
        <end position="394"/>
    </location>
</feature>
<evidence type="ECO:0000256" key="2">
    <source>
        <dbReference type="ARBA" id="ARBA00008692"/>
    </source>
</evidence>
<evidence type="ECO:0000256" key="5">
    <source>
        <dbReference type="ARBA" id="ARBA00022989"/>
    </source>
</evidence>
<feature type="transmembrane region" description="Helical" evidence="7">
    <location>
        <begin position="475"/>
        <end position="498"/>
    </location>
</feature>
<feature type="transmembrane region" description="Helical" evidence="7">
    <location>
        <begin position="319"/>
        <end position="341"/>
    </location>
</feature>
<accession>A0AA86VXF1</accession>
<dbReference type="GO" id="GO:0016020">
    <property type="term" value="C:membrane"/>
    <property type="evidence" value="ECO:0007669"/>
    <property type="project" value="UniProtKB-SubCell"/>
</dbReference>
<organism evidence="9 10">
    <name type="scientific">Sphenostylis stenocarpa</name>
    <dbReference type="NCBI Taxonomy" id="92480"/>
    <lineage>
        <taxon>Eukaryota</taxon>
        <taxon>Viridiplantae</taxon>
        <taxon>Streptophyta</taxon>
        <taxon>Embryophyta</taxon>
        <taxon>Tracheophyta</taxon>
        <taxon>Spermatophyta</taxon>
        <taxon>Magnoliopsida</taxon>
        <taxon>eudicotyledons</taxon>
        <taxon>Gunneridae</taxon>
        <taxon>Pentapetalae</taxon>
        <taxon>rosids</taxon>
        <taxon>fabids</taxon>
        <taxon>Fabales</taxon>
        <taxon>Fabaceae</taxon>
        <taxon>Papilionoideae</taxon>
        <taxon>50 kb inversion clade</taxon>
        <taxon>NPAAA clade</taxon>
        <taxon>indigoferoid/millettioid clade</taxon>
        <taxon>Phaseoleae</taxon>
        <taxon>Sphenostylis</taxon>
    </lineage>
</organism>
<dbReference type="Pfam" id="PF00916">
    <property type="entry name" value="Sulfate_transp"/>
    <property type="match status" value="1"/>
</dbReference>
<dbReference type="PANTHER" id="PTHR11814">
    <property type="entry name" value="SULFATE TRANSPORTER"/>
    <property type="match status" value="1"/>
</dbReference>
<dbReference type="PROSITE" id="PS01130">
    <property type="entry name" value="SLC26A"/>
    <property type="match status" value="1"/>
</dbReference>
<feature type="transmembrane region" description="Helical" evidence="7">
    <location>
        <begin position="222"/>
        <end position="241"/>
    </location>
</feature>
<feature type="transmembrane region" description="Helical" evidence="7">
    <location>
        <begin position="272"/>
        <end position="289"/>
    </location>
</feature>
<feature type="domain" description="STAS" evidence="8">
    <location>
        <begin position="561"/>
        <end position="682"/>
    </location>
</feature>
<name>A0AA86VXF1_9FABA</name>
<dbReference type="FunFam" id="3.30.750.24:FF:000002">
    <property type="entry name" value="Sulfate transporter 31"/>
    <property type="match status" value="1"/>
</dbReference>
<feature type="transmembrane region" description="Helical" evidence="7">
    <location>
        <begin position="414"/>
        <end position="435"/>
    </location>
</feature>
<sequence length="693" mass="75867">MVVLELHIKPTFAHTIPHNISIYFFSSLQMDPNACSMQHSHCVEMTMEVHQVVPPPHKSTLHKLKARLKETFFPDDPLRQFKGQPLKRKLVLGAQYLFPILEWGPKYSFKLFKSDLVSGLTIASLAIPQGISYAKLANLPPIVGLYSSFVPPLVYAVLGSSRDLAVGPVSIASLVMGSMLRQEVSPTADPVLFLQLAFTSTFFAGLFQASLGILRLGFIIDFLSKAILIGFMAGAAIIVSLQQLKSLLGITHFTNQMGLIPVMTSVRMDFTYLYYLKFYFCGFSAVVMANDTDGDVLSSATTISQTRYLSQPSIKKPKLFWVSAGAPLLSVIISTLLVFAAKAQNHGISVIGKLQQGINPPSWNMLRFHGTHLGLIMKTGLITGILSLTEGIAVGRTFAALKNYKVDGNKEMMAIGFMNMVGSSTSCYVTTGAFSRSAVNNNAGAKTAVSNVVMSVTVMVTLLFLMPLFQYTPNVVLGAIIVTAVIGLIDLPAAYNIWKIDKFDFLVMLVAFMGVLFISVQGGLGLAVGLSTFKILMQITRPKTVMLGKIPGTDIYRNLHQYKEAVRIPGFLILSIEAPINFANITYLNERTLRWIEEEENIKEQLNLRFLILEMSAVSAIDTSGISLFKELKATLEKKGVELVLVNPLAEVIEKLKKVDEASDFIQADNLFLTVGEAIASLSSAMKSQSSTL</sequence>
<dbReference type="CDD" id="cd07042">
    <property type="entry name" value="STAS_SulP_like_sulfate_transporter"/>
    <property type="match status" value="1"/>
</dbReference>
<dbReference type="InterPro" id="IPR011547">
    <property type="entry name" value="SLC26A/SulP_dom"/>
</dbReference>
<dbReference type="Proteomes" id="UP001189624">
    <property type="component" value="Chromosome 3"/>
</dbReference>
<dbReference type="InterPro" id="IPR002645">
    <property type="entry name" value="STAS_dom"/>
</dbReference>
<keyword evidence="3" id="KW-0813">Transport</keyword>
<dbReference type="EMBL" id="OY731400">
    <property type="protein sequence ID" value="CAJ1939600.1"/>
    <property type="molecule type" value="Genomic_DNA"/>
</dbReference>